<dbReference type="PANTHER" id="PTHR43469:SF1">
    <property type="entry name" value="SPBETA PROPHAGE-DERIVED DISULFIDE BOND FORMATION PROTEIN B"/>
    <property type="match status" value="1"/>
</dbReference>
<keyword evidence="10" id="KW-0143">Chaperone</keyword>
<reference evidence="13 14" key="1">
    <citation type="journal article" date="2015" name="Nature">
        <title>rRNA introns, odd ribosomes, and small enigmatic genomes across a large radiation of phyla.</title>
        <authorList>
            <person name="Brown C.T."/>
            <person name="Hug L.A."/>
            <person name="Thomas B.C."/>
            <person name="Sharon I."/>
            <person name="Castelle C.J."/>
            <person name="Singh A."/>
            <person name="Wilkins M.J."/>
            <person name="Williams K.H."/>
            <person name="Banfield J.F."/>
        </authorList>
    </citation>
    <scope>NUCLEOTIDE SEQUENCE [LARGE SCALE GENOMIC DNA]</scope>
</reference>
<evidence type="ECO:0000256" key="3">
    <source>
        <dbReference type="ARBA" id="ARBA00022448"/>
    </source>
</evidence>
<dbReference type="Pfam" id="PF02600">
    <property type="entry name" value="DsbB"/>
    <property type="match status" value="1"/>
</dbReference>
<dbReference type="PIRSF" id="PIRSF036659">
    <property type="entry name" value="BdbC"/>
    <property type="match status" value="1"/>
</dbReference>
<evidence type="ECO:0000256" key="12">
    <source>
        <dbReference type="SAM" id="Phobius"/>
    </source>
</evidence>
<keyword evidence="9" id="KW-1015">Disulfide bond</keyword>
<comment type="caution">
    <text evidence="13">The sequence shown here is derived from an EMBL/GenBank/DDBJ whole genome shotgun (WGS) entry which is preliminary data.</text>
</comment>
<evidence type="ECO:0000256" key="5">
    <source>
        <dbReference type="ARBA" id="ARBA00022982"/>
    </source>
</evidence>
<evidence type="ECO:0000256" key="1">
    <source>
        <dbReference type="ARBA" id="ARBA00004141"/>
    </source>
</evidence>
<dbReference type="Proteomes" id="UP000034163">
    <property type="component" value="Unassembled WGS sequence"/>
</dbReference>
<feature type="transmembrane region" description="Helical" evidence="12">
    <location>
        <begin position="112"/>
        <end position="137"/>
    </location>
</feature>
<evidence type="ECO:0000256" key="7">
    <source>
        <dbReference type="ARBA" id="ARBA00023002"/>
    </source>
</evidence>
<dbReference type="InterPro" id="IPR023380">
    <property type="entry name" value="DsbB-like_sf"/>
</dbReference>
<evidence type="ECO:0000313" key="14">
    <source>
        <dbReference type="Proteomes" id="UP000034163"/>
    </source>
</evidence>
<dbReference type="GO" id="GO:0016020">
    <property type="term" value="C:membrane"/>
    <property type="evidence" value="ECO:0007669"/>
    <property type="project" value="UniProtKB-SubCell"/>
</dbReference>
<dbReference type="AlphaFoldDB" id="A0A0G0Z5A7"/>
<comment type="similarity">
    <text evidence="2">Belongs to the DsbB family. BdbC subfamily.</text>
</comment>
<dbReference type="PATRIC" id="fig|1619112.3.peg.263"/>
<gene>
    <name evidence="13" type="ORF">UU72_C0004G0025</name>
</gene>
<evidence type="ECO:0000313" key="13">
    <source>
        <dbReference type="EMBL" id="KKS17286.1"/>
    </source>
</evidence>
<keyword evidence="11" id="KW-0676">Redox-active center</keyword>
<sequence length="143" mass="16260">MQIISIFKKYALYLAWVVALIATGGSLYFSEVLKYPPCSLCWYQRIAMYPLIFILPVAVYRKDKHIPFYVLPLTLIGTLFAGYHSLLYYGFLPESTISCAYGISCTSTYVEWFGFITIPLLSLLAFLVISAAMVTFFTDRKGE</sequence>
<dbReference type="HAMAP" id="MF_00287">
    <property type="entry name" value="BdbC"/>
    <property type="match status" value="1"/>
</dbReference>
<comment type="subcellular location">
    <subcellularLocation>
        <location evidence="1">Membrane</location>
        <topology evidence="1">Multi-pass membrane protein</topology>
    </subcellularLocation>
</comment>
<keyword evidence="8 12" id="KW-0472">Membrane</keyword>
<name>A0A0G0Z5A7_UNCKA</name>
<evidence type="ECO:0000256" key="8">
    <source>
        <dbReference type="ARBA" id="ARBA00023136"/>
    </source>
</evidence>
<keyword evidence="4 12" id="KW-0812">Transmembrane</keyword>
<protein>
    <submittedName>
        <fullName evidence="13">Thiol-disulfide oxidoreductase BdbC</fullName>
    </submittedName>
</protein>
<dbReference type="SUPFAM" id="SSF158442">
    <property type="entry name" value="DsbB-like"/>
    <property type="match status" value="1"/>
</dbReference>
<evidence type="ECO:0000256" key="10">
    <source>
        <dbReference type="ARBA" id="ARBA00023186"/>
    </source>
</evidence>
<dbReference type="InterPro" id="IPR012187">
    <property type="entry name" value="Disulphide_bond_form_BdbC"/>
</dbReference>
<keyword evidence="6 12" id="KW-1133">Transmembrane helix</keyword>
<dbReference type="InterPro" id="IPR003752">
    <property type="entry name" value="DiS_bond_form_DsbB/BdbC"/>
</dbReference>
<dbReference type="GO" id="GO:0015035">
    <property type="term" value="F:protein-disulfide reductase activity"/>
    <property type="evidence" value="ECO:0007669"/>
    <property type="project" value="InterPro"/>
</dbReference>
<dbReference type="NCBIfam" id="NF002849">
    <property type="entry name" value="PRK03113.1"/>
    <property type="match status" value="1"/>
</dbReference>
<evidence type="ECO:0000256" key="11">
    <source>
        <dbReference type="ARBA" id="ARBA00023284"/>
    </source>
</evidence>
<keyword evidence="3" id="KW-0813">Transport</keyword>
<feature type="transmembrane region" description="Helical" evidence="12">
    <location>
        <begin position="42"/>
        <end position="61"/>
    </location>
</feature>
<proteinExistence type="inferred from homology"/>
<dbReference type="EMBL" id="LCBS01000004">
    <property type="protein sequence ID" value="KKS17286.1"/>
    <property type="molecule type" value="Genomic_DNA"/>
</dbReference>
<feature type="transmembrane region" description="Helical" evidence="12">
    <location>
        <begin position="68"/>
        <end position="92"/>
    </location>
</feature>
<dbReference type="Gene3D" id="1.20.1550.10">
    <property type="entry name" value="DsbB-like"/>
    <property type="match status" value="1"/>
</dbReference>
<accession>A0A0G0Z5A7</accession>
<keyword evidence="5" id="KW-0249">Electron transport</keyword>
<dbReference type="GO" id="GO:0006457">
    <property type="term" value="P:protein folding"/>
    <property type="evidence" value="ECO:0007669"/>
    <property type="project" value="InterPro"/>
</dbReference>
<evidence type="ECO:0000256" key="4">
    <source>
        <dbReference type="ARBA" id="ARBA00022692"/>
    </source>
</evidence>
<evidence type="ECO:0000256" key="6">
    <source>
        <dbReference type="ARBA" id="ARBA00022989"/>
    </source>
</evidence>
<organism evidence="13 14">
    <name type="scientific">candidate division WWE3 bacterium GW2011_GWB1_41_6</name>
    <dbReference type="NCBI Taxonomy" id="1619112"/>
    <lineage>
        <taxon>Bacteria</taxon>
        <taxon>Katanobacteria</taxon>
    </lineage>
</organism>
<keyword evidence="7" id="KW-0560">Oxidoreductase</keyword>
<evidence type="ECO:0000256" key="9">
    <source>
        <dbReference type="ARBA" id="ARBA00023157"/>
    </source>
</evidence>
<dbReference type="PANTHER" id="PTHR43469">
    <property type="entry name" value="DISULFIDE FORMATION PROTEIN-RELATED"/>
    <property type="match status" value="1"/>
</dbReference>
<feature type="transmembrane region" description="Helical" evidence="12">
    <location>
        <begin position="12"/>
        <end position="30"/>
    </location>
</feature>
<evidence type="ECO:0000256" key="2">
    <source>
        <dbReference type="ARBA" id="ARBA00007602"/>
    </source>
</evidence>